<dbReference type="PANTHER" id="PTHR12526">
    <property type="entry name" value="GLYCOSYLTRANSFERASE"/>
    <property type="match status" value="1"/>
</dbReference>
<dbReference type="GeneID" id="66309071"/>
<keyword evidence="3" id="KW-1133">Transmembrane helix</keyword>
<accession>A0A642PMM6</accession>
<organism evidence="5 6">
    <name type="scientific">Bacteroides cellulosilyticus</name>
    <dbReference type="NCBI Taxonomy" id="246787"/>
    <lineage>
        <taxon>Bacteria</taxon>
        <taxon>Pseudomonadati</taxon>
        <taxon>Bacteroidota</taxon>
        <taxon>Bacteroidia</taxon>
        <taxon>Bacteroidales</taxon>
        <taxon>Bacteroidaceae</taxon>
        <taxon>Bacteroides</taxon>
    </lineage>
</organism>
<dbReference type="Proteomes" id="UP000448877">
    <property type="component" value="Unassembled WGS sequence"/>
</dbReference>
<dbReference type="Gene3D" id="3.40.50.2000">
    <property type="entry name" value="Glycogen Phosphorylase B"/>
    <property type="match status" value="1"/>
</dbReference>
<feature type="transmembrane region" description="Helical" evidence="3">
    <location>
        <begin position="77"/>
        <end position="98"/>
    </location>
</feature>
<name>A0A642PMM6_9BACE</name>
<comment type="caution">
    <text evidence="5">The sequence shown here is derived from an EMBL/GenBank/DDBJ whole genome shotgun (WGS) entry which is preliminary data.</text>
</comment>
<evidence type="ECO:0000256" key="2">
    <source>
        <dbReference type="ARBA" id="ARBA00022679"/>
    </source>
</evidence>
<keyword evidence="1" id="KW-0328">Glycosyltransferase</keyword>
<keyword evidence="3" id="KW-0472">Membrane</keyword>
<dbReference type="Pfam" id="PF00534">
    <property type="entry name" value="Glycos_transf_1"/>
    <property type="match status" value="1"/>
</dbReference>
<dbReference type="GO" id="GO:0016757">
    <property type="term" value="F:glycosyltransferase activity"/>
    <property type="evidence" value="ECO:0007669"/>
    <property type="project" value="UniProtKB-KW"/>
</dbReference>
<dbReference type="SUPFAM" id="SSF53756">
    <property type="entry name" value="UDP-Glycosyltransferase/glycogen phosphorylase"/>
    <property type="match status" value="1"/>
</dbReference>
<gene>
    <name evidence="5" type="ORF">F2Y81_28110</name>
</gene>
<keyword evidence="2 5" id="KW-0808">Transferase</keyword>
<protein>
    <submittedName>
        <fullName evidence="5">Glycosyltransferase</fullName>
    </submittedName>
</protein>
<reference evidence="5 6" key="1">
    <citation type="journal article" date="2019" name="Nat. Med.">
        <title>A library of human gut bacterial isolates paired with longitudinal multiomics data enables mechanistic microbiome research.</title>
        <authorList>
            <person name="Poyet M."/>
            <person name="Groussin M."/>
            <person name="Gibbons S.M."/>
            <person name="Avila-Pacheco J."/>
            <person name="Jiang X."/>
            <person name="Kearney S.M."/>
            <person name="Perrotta A.R."/>
            <person name="Berdy B."/>
            <person name="Zhao S."/>
            <person name="Lieberman T.D."/>
            <person name="Swanson P.K."/>
            <person name="Smith M."/>
            <person name="Roesemann S."/>
            <person name="Alexander J.E."/>
            <person name="Rich S.A."/>
            <person name="Livny J."/>
            <person name="Vlamakis H."/>
            <person name="Clish C."/>
            <person name="Bullock K."/>
            <person name="Deik A."/>
            <person name="Scott J."/>
            <person name="Pierce K.A."/>
            <person name="Xavier R.J."/>
            <person name="Alm E.J."/>
        </authorList>
    </citation>
    <scope>NUCLEOTIDE SEQUENCE [LARGE SCALE GENOMIC DNA]</scope>
    <source>
        <strain evidence="5 6">BIOML-A6</strain>
    </source>
</reference>
<dbReference type="InterPro" id="IPR001296">
    <property type="entry name" value="Glyco_trans_1"/>
</dbReference>
<sequence>MEDLFFFTDRYPFNTSEAFIENEIDIMAGNFNRVFVLPCGVMVNTATCRAVPDNVVILTPPVSDDIYKEKPSRLKKILWAFRHLIPWFFLCFFTSAFYKELYFLIMKVGFTPARFIRVLRTLAPALRNKCHYLRLLRSYNIKNAIAYSYWLEPTILYSDDIIGKGKISRKISRTHRWDLYEEESPINYLAFQKQIIAYIDDLFIISDNGRKYLTEKYPEFRNKFKISRLGTKDLGLNAKSNDSVFRIVSCSNIIPLKRVDMILDSLSLLDEEYKNIEWVHFGGGQYFEHISNLAHDKLKNINYVLTGQVSNAKILDFYRNNHVDLFINVSSSEGIPVSIMEAISFGIPVVATNVGGTNEIVVDGEDGFLLGKDFELKELSSLISYLIDNPIKLENLRHGARNLWSSLYSCSSNYLSFYNSILK</sequence>
<evidence type="ECO:0000313" key="5">
    <source>
        <dbReference type="EMBL" id="KAA5411781.1"/>
    </source>
</evidence>
<evidence type="ECO:0000256" key="1">
    <source>
        <dbReference type="ARBA" id="ARBA00022676"/>
    </source>
</evidence>
<dbReference type="EMBL" id="VVYV01000097">
    <property type="protein sequence ID" value="KAA5411781.1"/>
    <property type="molecule type" value="Genomic_DNA"/>
</dbReference>
<dbReference type="RefSeq" id="WP_149920749.1">
    <property type="nucleotide sequence ID" value="NZ_CP072251.1"/>
</dbReference>
<evidence type="ECO:0000259" key="4">
    <source>
        <dbReference type="Pfam" id="PF00534"/>
    </source>
</evidence>
<feature type="domain" description="Glycosyl transferase family 1" evidence="4">
    <location>
        <begin position="244"/>
        <end position="402"/>
    </location>
</feature>
<proteinExistence type="predicted"/>
<evidence type="ECO:0000313" key="6">
    <source>
        <dbReference type="Proteomes" id="UP000448877"/>
    </source>
</evidence>
<evidence type="ECO:0000256" key="3">
    <source>
        <dbReference type="SAM" id="Phobius"/>
    </source>
</evidence>
<dbReference type="AlphaFoldDB" id="A0A642PMM6"/>
<keyword evidence="3" id="KW-0812">Transmembrane</keyword>
<dbReference type="PANTHER" id="PTHR12526:SF629">
    <property type="entry name" value="TEICHURONIC ACID BIOSYNTHESIS GLYCOSYLTRANSFERASE TUAH-RELATED"/>
    <property type="match status" value="1"/>
</dbReference>